<name>A0AAX6G964_IRIPA</name>
<dbReference type="EMBL" id="JANAVB010021796">
    <property type="protein sequence ID" value="KAJ6825200.1"/>
    <property type="molecule type" value="Genomic_DNA"/>
</dbReference>
<sequence length="125" mass="14132">MWWQPCSTTSSAERRRPHPGLLPHLGLLLLLPLLLHFRTPPPPPSTRTAITISTPFIQPSLHRDSHLLLRRHPVAWSPPPRRPTTPCRQRRRAQPGRLSHSSARVRHHRLCASGTAAPPPLCRPP</sequence>
<accession>A0AAX6G964</accession>
<feature type="chain" id="PRO_5043343457" evidence="2">
    <location>
        <begin position="37"/>
        <end position="125"/>
    </location>
</feature>
<keyword evidence="3" id="KW-0808">Transferase</keyword>
<keyword evidence="3" id="KW-0418">Kinase</keyword>
<evidence type="ECO:0000313" key="4">
    <source>
        <dbReference type="Proteomes" id="UP001140949"/>
    </source>
</evidence>
<reference evidence="3" key="2">
    <citation type="submission" date="2023-04" db="EMBL/GenBank/DDBJ databases">
        <authorList>
            <person name="Bruccoleri R.E."/>
            <person name="Oakeley E.J."/>
            <person name="Faust A.-M."/>
            <person name="Dessus-Babus S."/>
            <person name="Altorfer M."/>
            <person name="Burckhardt D."/>
            <person name="Oertli M."/>
            <person name="Naumann U."/>
            <person name="Petersen F."/>
            <person name="Wong J."/>
        </authorList>
    </citation>
    <scope>NUCLEOTIDE SEQUENCE</scope>
    <source>
        <strain evidence="3">GSM-AAB239-AS_SAM_17_03QT</strain>
        <tissue evidence="3">Leaf</tissue>
    </source>
</reference>
<dbReference type="AlphaFoldDB" id="A0AAX6G964"/>
<gene>
    <name evidence="3" type="ORF">M6B38_379045</name>
</gene>
<dbReference type="GO" id="GO:0016301">
    <property type="term" value="F:kinase activity"/>
    <property type="evidence" value="ECO:0007669"/>
    <property type="project" value="UniProtKB-KW"/>
</dbReference>
<evidence type="ECO:0000256" key="1">
    <source>
        <dbReference type="SAM" id="MobiDB-lite"/>
    </source>
</evidence>
<comment type="caution">
    <text evidence="3">The sequence shown here is derived from an EMBL/GenBank/DDBJ whole genome shotgun (WGS) entry which is preliminary data.</text>
</comment>
<reference evidence="3" key="1">
    <citation type="journal article" date="2023" name="GigaByte">
        <title>Genome assembly of the bearded iris, Iris pallida Lam.</title>
        <authorList>
            <person name="Bruccoleri R.E."/>
            <person name="Oakeley E.J."/>
            <person name="Faust A.M.E."/>
            <person name="Altorfer M."/>
            <person name="Dessus-Babus S."/>
            <person name="Burckhardt D."/>
            <person name="Oertli M."/>
            <person name="Naumann U."/>
            <person name="Petersen F."/>
            <person name="Wong J."/>
        </authorList>
    </citation>
    <scope>NUCLEOTIDE SEQUENCE</scope>
    <source>
        <strain evidence="3">GSM-AAB239-AS_SAM_17_03QT</strain>
    </source>
</reference>
<feature type="region of interest" description="Disordered" evidence="1">
    <location>
        <begin position="70"/>
        <end position="125"/>
    </location>
</feature>
<keyword evidence="4" id="KW-1185">Reference proteome</keyword>
<evidence type="ECO:0000256" key="2">
    <source>
        <dbReference type="SAM" id="SignalP"/>
    </source>
</evidence>
<dbReference type="Proteomes" id="UP001140949">
    <property type="component" value="Unassembled WGS sequence"/>
</dbReference>
<keyword evidence="2" id="KW-0732">Signal</keyword>
<keyword evidence="3" id="KW-0675">Receptor</keyword>
<organism evidence="3 4">
    <name type="scientific">Iris pallida</name>
    <name type="common">Sweet iris</name>
    <dbReference type="NCBI Taxonomy" id="29817"/>
    <lineage>
        <taxon>Eukaryota</taxon>
        <taxon>Viridiplantae</taxon>
        <taxon>Streptophyta</taxon>
        <taxon>Embryophyta</taxon>
        <taxon>Tracheophyta</taxon>
        <taxon>Spermatophyta</taxon>
        <taxon>Magnoliopsida</taxon>
        <taxon>Liliopsida</taxon>
        <taxon>Asparagales</taxon>
        <taxon>Iridaceae</taxon>
        <taxon>Iridoideae</taxon>
        <taxon>Irideae</taxon>
        <taxon>Iris</taxon>
    </lineage>
</organism>
<evidence type="ECO:0000313" key="3">
    <source>
        <dbReference type="EMBL" id="KAJ6825200.1"/>
    </source>
</evidence>
<proteinExistence type="predicted"/>
<feature type="signal peptide" evidence="2">
    <location>
        <begin position="1"/>
        <end position="36"/>
    </location>
</feature>
<protein>
    <submittedName>
        <fullName evidence="3">Proline-rich receptor-like protein kinase PERK9</fullName>
    </submittedName>
</protein>